<protein>
    <recommendedName>
        <fullName evidence="1">SnoaL-like domain-containing protein</fullName>
    </recommendedName>
</protein>
<dbReference type="InterPro" id="IPR037401">
    <property type="entry name" value="SnoaL-like"/>
</dbReference>
<organism evidence="2 3">
    <name type="scientific">Vibrio penaeicida</name>
    <dbReference type="NCBI Taxonomy" id="104609"/>
    <lineage>
        <taxon>Bacteria</taxon>
        <taxon>Pseudomonadati</taxon>
        <taxon>Pseudomonadota</taxon>
        <taxon>Gammaproteobacteria</taxon>
        <taxon>Vibrionales</taxon>
        <taxon>Vibrionaceae</taxon>
        <taxon>Vibrio</taxon>
    </lineage>
</organism>
<dbReference type="AlphaFoldDB" id="A0AAV5NUW3"/>
<accession>A0AAV5NUW3</accession>
<evidence type="ECO:0000313" key="3">
    <source>
        <dbReference type="Proteomes" id="UP001156690"/>
    </source>
</evidence>
<dbReference type="Pfam" id="PF12680">
    <property type="entry name" value="SnoaL_2"/>
    <property type="match status" value="1"/>
</dbReference>
<keyword evidence="3" id="KW-1185">Reference proteome</keyword>
<dbReference type="EMBL" id="BSNX01000055">
    <property type="protein sequence ID" value="GLQ74253.1"/>
    <property type="molecule type" value="Genomic_DNA"/>
</dbReference>
<feature type="domain" description="SnoaL-like" evidence="1">
    <location>
        <begin position="14"/>
        <end position="116"/>
    </location>
</feature>
<sequence length="121" mass="13719">MNTETEQLTIAIVDKQLDAYNARDIDAFAATYHENVEIHSFSKGLQYTGRDTLIERYGKKFASLTYLNATSLKRIVHDRFLVDHELAESSSLASEEIENSLKIIAAYEVEDGLIKRVTFMG</sequence>
<reference evidence="3" key="1">
    <citation type="journal article" date="2019" name="Int. J. Syst. Evol. Microbiol.">
        <title>The Global Catalogue of Microorganisms (GCM) 10K type strain sequencing project: providing services to taxonomists for standard genome sequencing and annotation.</title>
        <authorList>
            <consortium name="The Broad Institute Genomics Platform"/>
            <consortium name="The Broad Institute Genome Sequencing Center for Infectious Disease"/>
            <person name="Wu L."/>
            <person name="Ma J."/>
        </authorList>
    </citation>
    <scope>NUCLEOTIDE SEQUENCE [LARGE SCALE GENOMIC DNA]</scope>
    <source>
        <strain evidence="3">NBRC 15640</strain>
    </source>
</reference>
<dbReference type="PIRSF" id="PIRSF030561">
    <property type="entry name" value="UCP030561"/>
    <property type="match status" value="1"/>
</dbReference>
<comment type="caution">
    <text evidence="2">The sequence shown here is derived from an EMBL/GenBank/DDBJ whole genome shotgun (WGS) entry which is preliminary data.</text>
</comment>
<gene>
    <name evidence="2" type="ORF">GCM10007932_36140</name>
</gene>
<dbReference type="InterPro" id="IPR008317">
    <property type="entry name" value="UCP030561"/>
</dbReference>
<dbReference type="Gene3D" id="3.10.450.50">
    <property type="match status" value="1"/>
</dbReference>
<dbReference type="RefSeq" id="WP_126606469.1">
    <property type="nucleotide sequence ID" value="NZ_AP025145.1"/>
</dbReference>
<proteinExistence type="predicted"/>
<dbReference type="InterPro" id="IPR032710">
    <property type="entry name" value="NTF2-like_dom_sf"/>
</dbReference>
<name>A0AAV5NUW3_9VIBR</name>
<dbReference type="Proteomes" id="UP001156690">
    <property type="component" value="Unassembled WGS sequence"/>
</dbReference>
<evidence type="ECO:0000313" key="2">
    <source>
        <dbReference type="EMBL" id="GLQ74253.1"/>
    </source>
</evidence>
<evidence type="ECO:0000259" key="1">
    <source>
        <dbReference type="Pfam" id="PF12680"/>
    </source>
</evidence>
<dbReference type="SUPFAM" id="SSF54427">
    <property type="entry name" value="NTF2-like"/>
    <property type="match status" value="1"/>
</dbReference>